<dbReference type="GO" id="GO:0003677">
    <property type="term" value="F:DNA binding"/>
    <property type="evidence" value="ECO:0007669"/>
    <property type="project" value="InterPro"/>
</dbReference>
<keyword evidence="6" id="KW-0460">Magnesium</keyword>
<dbReference type="InterPro" id="IPR008918">
    <property type="entry name" value="HhH2"/>
</dbReference>
<comment type="caution">
    <text evidence="9">The sequence shown here is derived from an EMBL/GenBank/DDBJ whole genome shotgun (WGS) entry which is preliminary data.</text>
</comment>
<dbReference type="Gene3D" id="1.10.150.20">
    <property type="entry name" value="5' to 3' exonuclease, C-terminal subdomain"/>
    <property type="match status" value="1"/>
</dbReference>
<evidence type="ECO:0000313" key="9">
    <source>
        <dbReference type="EMBL" id="KAF9985225.1"/>
    </source>
</evidence>
<sequence>MGVKGLTSLLQKVAPGAVTSQSISHYRDKTLAVDVSCYLNRFIYGSDPHPARVQHGVHRLCLYLQLNGIRPIFVFDGPGRIIEKRREAQKRQTLQEKAEKSFQLEKIRKSRLMGLEGSTELLQGYSSEQIASILEDIQLRDNFSIGPKQQQDMIISSQQQEGLVVSPESLVSDTTAVVDVVSAEGLKTTVAILNHDWESDMDSRKDLDFIYVLSDSMENSGDHNRQPVLGTGVSTQRIMSSCGLPQLEATDSSDTFHEAKIKKKVHEALENFVQSMEGGFDVGVEDLTENTTRRQRELNQLEKKLLQGIKEKSRMNRGKKASKQQHLEALVSAEKRPLPADFVKEMDTEDNVMMANVPEEERKAITIQGPGHFEANTFQMMNDQRMEGTIEEISAVTDNEFKAKDDELIDDVAKKPSAVIEAHEAKDDALIDDTTSEIPIERQSGLMEDMQDQSLSDSSLELMQDNKPLTDSAMEAAEACKVVDMGAESAAETVQDSDLQSMINDILSVHRSVFTTLERRALRVTWPLVESCQQLLKAMGQPVVQAYDAEAEAVCARLTSLGWADASVSEDTDTAVFGNGLLLRQVGIGSGKEIIEINPLQAHAALGLNRDAFRDMCILCGTDFSGTIEGIGPSGAVKLIQRYGSIESIMVNINNRPRVDFMYDLARRVFDRTPNVPTRKEAYQTKPEIQPMLQKLLSKYEIDHDEIVNEILKEIEAETMGASTDPFAASSLGVDPFKEFDVREM</sequence>
<dbReference type="SMART" id="SM00485">
    <property type="entry name" value="XPGN"/>
    <property type="match status" value="1"/>
</dbReference>
<dbReference type="SMART" id="SM00484">
    <property type="entry name" value="XPGI"/>
    <property type="match status" value="1"/>
</dbReference>
<dbReference type="InterPro" id="IPR006086">
    <property type="entry name" value="XPG-I_dom"/>
</dbReference>
<organism evidence="9 10">
    <name type="scientific">Modicella reniformis</name>
    <dbReference type="NCBI Taxonomy" id="1440133"/>
    <lineage>
        <taxon>Eukaryota</taxon>
        <taxon>Fungi</taxon>
        <taxon>Fungi incertae sedis</taxon>
        <taxon>Mucoromycota</taxon>
        <taxon>Mortierellomycotina</taxon>
        <taxon>Mortierellomycetes</taxon>
        <taxon>Mortierellales</taxon>
        <taxon>Mortierellaceae</taxon>
        <taxon>Modicella</taxon>
    </lineage>
</organism>
<dbReference type="PANTHER" id="PTHR11081:SF9">
    <property type="entry name" value="FLAP ENDONUCLEASE 1"/>
    <property type="match status" value="1"/>
</dbReference>
<dbReference type="Pfam" id="PF00752">
    <property type="entry name" value="XPG_N"/>
    <property type="match status" value="1"/>
</dbReference>
<proteinExistence type="predicted"/>
<feature type="domain" description="XPG-I" evidence="7">
    <location>
        <begin position="537"/>
        <end position="608"/>
    </location>
</feature>
<evidence type="ECO:0000256" key="6">
    <source>
        <dbReference type="ARBA" id="ARBA00022842"/>
    </source>
</evidence>
<dbReference type="PANTHER" id="PTHR11081">
    <property type="entry name" value="FLAP ENDONUCLEASE FAMILY MEMBER"/>
    <property type="match status" value="1"/>
</dbReference>
<dbReference type="InterPro" id="IPR036279">
    <property type="entry name" value="5-3_exonuclease_C_sf"/>
</dbReference>
<comment type="cofactor">
    <cofactor evidence="1">
        <name>Mg(2+)</name>
        <dbReference type="ChEBI" id="CHEBI:18420"/>
    </cofactor>
</comment>
<evidence type="ECO:0000259" key="7">
    <source>
        <dbReference type="SMART" id="SM00484"/>
    </source>
</evidence>
<dbReference type="InterPro" id="IPR006085">
    <property type="entry name" value="XPG_DNA_repair_N"/>
</dbReference>
<keyword evidence="2" id="KW-0540">Nuclease</keyword>
<keyword evidence="5" id="KW-0378">Hydrolase</keyword>
<dbReference type="PRINTS" id="PR00853">
    <property type="entry name" value="XPGRADSUPER"/>
</dbReference>
<evidence type="ECO:0000256" key="1">
    <source>
        <dbReference type="ARBA" id="ARBA00001946"/>
    </source>
</evidence>
<dbReference type="OrthoDB" id="31113at2759"/>
<evidence type="ECO:0000256" key="3">
    <source>
        <dbReference type="ARBA" id="ARBA00022723"/>
    </source>
</evidence>
<dbReference type="Gene3D" id="3.40.50.1010">
    <property type="entry name" value="5'-nuclease"/>
    <property type="match status" value="2"/>
</dbReference>
<keyword evidence="3" id="KW-0479">Metal-binding</keyword>
<dbReference type="AlphaFoldDB" id="A0A9P6SNR3"/>
<evidence type="ECO:0000256" key="4">
    <source>
        <dbReference type="ARBA" id="ARBA00022759"/>
    </source>
</evidence>
<name>A0A9P6SNR3_9FUNG</name>
<dbReference type="GO" id="GO:0006281">
    <property type="term" value="P:DNA repair"/>
    <property type="evidence" value="ECO:0007669"/>
    <property type="project" value="UniProtKB-ARBA"/>
</dbReference>
<dbReference type="SUPFAM" id="SSF88723">
    <property type="entry name" value="PIN domain-like"/>
    <property type="match status" value="1"/>
</dbReference>
<evidence type="ECO:0000259" key="8">
    <source>
        <dbReference type="SMART" id="SM00485"/>
    </source>
</evidence>
<evidence type="ECO:0000256" key="5">
    <source>
        <dbReference type="ARBA" id="ARBA00022801"/>
    </source>
</evidence>
<gene>
    <name evidence="9" type="primary">GEN1</name>
    <name evidence="9" type="ORF">BGZ65_011432</name>
</gene>
<dbReference type="SMART" id="SM00279">
    <property type="entry name" value="HhH2"/>
    <property type="match status" value="1"/>
</dbReference>
<keyword evidence="10" id="KW-1185">Reference proteome</keyword>
<dbReference type="Proteomes" id="UP000749646">
    <property type="component" value="Unassembled WGS sequence"/>
</dbReference>
<dbReference type="EMBL" id="JAAAHW010003315">
    <property type="protein sequence ID" value="KAF9985225.1"/>
    <property type="molecule type" value="Genomic_DNA"/>
</dbReference>
<protein>
    <submittedName>
        <fullName evidence="9">Flap endonuclease GEN 1</fullName>
    </submittedName>
</protein>
<dbReference type="SUPFAM" id="SSF47807">
    <property type="entry name" value="5' to 3' exonuclease, C-terminal subdomain"/>
    <property type="match status" value="1"/>
</dbReference>
<evidence type="ECO:0000313" key="10">
    <source>
        <dbReference type="Proteomes" id="UP000749646"/>
    </source>
</evidence>
<dbReference type="Pfam" id="PF00867">
    <property type="entry name" value="XPG_I"/>
    <property type="match status" value="1"/>
</dbReference>
<dbReference type="GO" id="GO:0017108">
    <property type="term" value="F:5'-flap endonuclease activity"/>
    <property type="evidence" value="ECO:0007669"/>
    <property type="project" value="TreeGrafter"/>
</dbReference>
<dbReference type="InterPro" id="IPR029060">
    <property type="entry name" value="PIN-like_dom_sf"/>
</dbReference>
<dbReference type="InterPro" id="IPR006084">
    <property type="entry name" value="XPG/Rad2"/>
</dbReference>
<dbReference type="GO" id="GO:0046872">
    <property type="term" value="F:metal ion binding"/>
    <property type="evidence" value="ECO:0007669"/>
    <property type="project" value="UniProtKB-KW"/>
</dbReference>
<evidence type="ECO:0000256" key="2">
    <source>
        <dbReference type="ARBA" id="ARBA00022722"/>
    </source>
</evidence>
<feature type="domain" description="XPG N-terminal" evidence="8">
    <location>
        <begin position="1"/>
        <end position="98"/>
    </location>
</feature>
<accession>A0A9P6SNR3</accession>
<keyword evidence="4 9" id="KW-0255">Endonuclease</keyword>
<reference evidence="9" key="1">
    <citation type="journal article" date="2020" name="Fungal Divers.">
        <title>Resolving the Mortierellaceae phylogeny through synthesis of multi-gene phylogenetics and phylogenomics.</title>
        <authorList>
            <person name="Vandepol N."/>
            <person name="Liber J."/>
            <person name="Desiro A."/>
            <person name="Na H."/>
            <person name="Kennedy M."/>
            <person name="Barry K."/>
            <person name="Grigoriev I.V."/>
            <person name="Miller A.N."/>
            <person name="O'Donnell K."/>
            <person name="Stajich J.E."/>
            <person name="Bonito G."/>
        </authorList>
    </citation>
    <scope>NUCLEOTIDE SEQUENCE</scope>
    <source>
        <strain evidence="9">MES-2147</strain>
    </source>
</reference>